<dbReference type="SUPFAM" id="SSF56003">
    <property type="entry name" value="Molybdenum cofactor-binding domain"/>
    <property type="match status" value="1"/>
</dbReference>
<keyword evidence="2" id="KW-1185">Reference proteome</keyword>
<accession>A0A1Q9BWR7</accession>
<dbReference type="OrthoDB" id="449567at2759"/>
<dbReference type="AlphaFoldDB" id="A0A1Q9BWR7"/>
<organism evidence="1 2">
    <name type="scientific">Symbiodinium microadriaticum</name>
    <name type="common">Dinoflagellate</name>
    <name type="synonym">Zooxanthella microadriatica</name>
    <dbReference type="NCBI Taxonomy" id="2951"/>
    <lineage>
        <taxon>Eukaryota</taxon>
        <taxon>Sar</taxon>
        <taxon>Alveolata</taxon>
        <taxon>Dinophyceae</taxon>
        <taxon>Suessiales</taxon>
        <taxon>Symbiodiniaceae</taxon>
        <taxon>Symbiodinium</taxon>
    </lineage>
</organism>
<dbReference type="PANTHER" id="PTHR45444">
    <property type="entry name" value="XANTHINE DEHYDROGENASE"/>
    <property type="match status" value="1"/>
</dbReference>
<sequence>MEARIPSFNDTPVDMRVTLVKDSANPNAIHSSRAVGEPPFFLGSCAFFA</sequence>
<comment type="caution">
    <text evidence="1">The sequence shown here is derived from an EMBL/GenBank/DDBJ whole genome shotgun (WGS) entry which is preliminary data.</text>
</comment>
<name>A0A1Q9BWR7_SYMMI</name>
<dbReference type="PANTHER" id="PTHR45444:SF3">
    <property type="entry name" value="XANTHINE DEHYDROGENASE"/>
    <property type="match status" value="1"/>
</dbReference>
<dbReference type="InterPro" id="IPR016208">
    <property type="entry name" value="Ald_Oxase/xanthine_DH-like"/>
</dbReference>
<dbReference type="GO" id="GO:0005506">
    <property type="term" value="F:iron ion binding"/>
    <property type="evidence" value="ECO:0007669"/>
    <property type="project" value="InterPro"/>
</dbReference>
<dbReference type="EMBL" id="LSRX01002776">
    <property type="protein sequence ID" value="OLP75119.1"/>
    <property type="molecule type" value="Genomic_DNA"/>
</dbReference>
<reference evidence="1 2" key="1">
    <citation type="submission" date="2016-02" db="EMBL/GenBank/DDBJ databases">
        <title>Genome analysis of coral dinoflagellate symbionts highlights evolutionary adaptations to a symbiotic lifestyle.</title>
        <authorList>
            <person name="Aranda M."/>
            <person name="Li Y."/>
            <person name="Liew Y.J."/>
            <person name="Baumgarten S."/>
            <person name="Simakov O."/>
            <person name="Wilson M."/>
            <person name="Piel J."/>
            <person name="Ashoor H."/>
            <person name="Bougouffa S."/>
            <person name="Bajic V.B."/>
            <person name="Ryu T."/>
            <person name="Ravasi T."/>
            <person name="Bayer T."/>
            <person name="Micklem G."/>
            <person name="Kim H."/>
            <person name="Bhak J."/>
            <person name="Lajeunesse T.C."/>
            <person name="Voolstra C.R."/>
        </authorList>
    </citation>
    <scope>NUCLEOTIDE SEQUENCE [LARGE SCALE GENOMIC DNA]</scope>
    <source>
        <strain evidence="1 2">CCMP2467</strain>
    </source>
</reference>
<proteinExistence type="predicted"/>
<protein>
    <submittedName>
        <fullName evidence="1">Xanthine dehydrogenase</fullName>
    </submittedName>
</protein>
<dbReference type="Proteomes" id="UP000186817">
    <property type="component" value="Unassembled WGS sequence"/>
</dbReference>
<dbReference type="Gene3D" id="3.30.365.10">
    <property type="entry name" value="Aldehyde oxidase/xanthine dehydrogenase, molybdopterin binding domain"/>
    <property type="match status" value="1"/>
</dbReference>
<feature type="non-terminal residue" evidence="1">
    <location>
        <position position="49"/>
    </location>
</feature>
<dbReference type="InterPro" id="IPR037165">
    <property type="entry name" value="AldOxase/xan_DH_Mopterin-bd_sf"/>
</dbReference>
<dbReference type="GO" id="GO:0016491">
    <property type="term" value="F:oxidoreductase activity"/>
    <property type="evidence" value="ECO:0007669"/>
    <property type="project" value="InterPro"/>
</dbReference>
<gene>
    <name evidence="1" type="primary">xdh</name>
    <name evidence="1" type="ORF">AK812_SmicGene45135</name>
</gene>
<evidence type="ECO:0000313" key="1">
    <source>
        <dbReference type="EMBL" id="OLP75119.1"/>
    </source>
</evidence>
<evidence type="ECO:0000313" key="2">
    <source>
        <dbReference type="Proteomes" id="UP000186817"/>
    </source>
</evidence>